<dbReference type="Proteomes" id="UP000033423">
    <property type="component" value="Unassembled WGS sequence"/>
</dbReference>
<dbReference type="AlphaFoldDB" id="A0A0F3GYA5"/>
<evidence type="ECO:0000313" key="2">
    <source>
        <dbReference type="Proteomes" id="UP000033423"/>
    </source>
</evidence>
<dbReference type="EMBL" id="LACI01000419">
    <property type="protein sequence ID" value="KJU86886.1"/>
    <property type="molecule type" value="Genomic_DNA"/>
</dbReference>
<comment type="caution">
    <text evidence="1">The sequence shown here is derived from an EMBL/GenBank/DDBJ whole genome shotgun (WGS) entry which is preliminary data.</text>
</comment>
<reference evidence="1 2" key="1">
    <citation type="submission" date="2015-02" db="EMBL/GenBank/DDBJ databases">
        <title>Single-cell genomics of uncultivated deep-branching MTB reveals a conserved set of magnetosome genes.</title>
        <authorList>
            <person name="Kolinko S."/>
            <person name="Richter M."/>
            <person name="Glockner F.O."/>
            <person name="Brachmann A."/>
            <person name="Schuler D."/>
        </authorList>
    </citation>
    <scope>NUCLEOTIDE SEQUENCE [LARGE SCALE GENOMIC DNA]</scope>
    <source>
        <strain evidence="1">TM-1</strain>
    </source>
</reference>
<name>A0A0F3GYA5_9BACT</name>
<organism evidence="1 2">
    <name type="scientific">Candidatus Magnetobacterium bavaricum</name>
    <dbReference type="NCBI Taxonomy" id="29290"/>
    <lineage>
        <taxon>Bacteria</taxon>
        <taxon>Pseudomonadati</taxon>
        <taxon>Nitrospirota</taxon>
        <taxon>Thermodesulfovibrionia</taxon>
        <taxon>Thermodesulfovibrionales</taxon>
        <taxon>Candidatus Magnetobacteriaceae</taxon>
        <taxon>Candidatus Magnetobacterium</taxon>
    </lineage>
</organism>
<evidence type="ECO:0000313" key="1">
    <source>
        <dbReference type="EMBL" id="KJU86886.1"/>
    </source>
</evidence>
<accession>A0A0F3GYA5</accession>
<sequence>MAGQLIDAAQHTIYPVPDVKRLLLWFKMYITGLHPHGLKQYLVYYAYDRGGVAVIYQVVAGLIYLRLHL</sequence>
<protein>
    <submittedName>
        <fullName evidence="1">Uncharacterized protein</fullName>
    </submittedName>
</protein>
<keyword evidence="2" id="KW-1185">Reference proteome</keyword>
<proteinExistence type="predicted"/>
<gene>
    <name evidence="1" type="ORF">MBAV_000925</name>
</gene>